<dbReference type="Pfam" id="PF23580">
    <property type="entry name" value="Znf_XAF1_N"/>
    <property type="match status" value="1"/>
</dbReference>
<dbReference type="Gene3D" id="3.10.330.10">
    <property type="match status" value="1"/>
</dbReference>
<dbReference type="Gene3D" id="2.40.40.50">
    <property type="entry name" value="Ubiquitin fusion degradation protein UFD1, N-terminal domain"/>
    <property type="match status" value="1"/>
</dbReference>
<dbReference type="VEuPathDB" id="FungiDB:CJI96_0004501"/>
<evidence type="ECO:0000259" key="3">
    <source>
        <dbReference type="Pfam" id="PF03152"/>
    </source>
</evidence>
<organism evidence="5 6">
    <name type="scientific">Candidozyma auris</name>
    <name type="common">Yeast</name>
    <name type="synonym">Candida auris</name>
    <dbReference type="NCBI Taxonomy" id="498019"/>
    <lineage>
        <taxon>Eukaryota</taxon>
        <taxon>Fungi</taxon>
        <taxon>Dikarya</taxon>
        <taxon>Ascomycota</taxon>
        <taxon>Saccharomycotina</taxon>
        <taxon>Pichiomycetes</taxon>
        <taxon>Metschnikowiaceae</taxon>
        <taxon>Candidozyma</taxon>
    </lineage>
</organism>
<dbReference type="AlphaFoldDB" id="A0A0L0NRE6"/>
<evidence type="ECO:0000256" key="2">
    <source>
        <dbReference type="ARBA" id="ARBA00022786"/>
    </source>
</evidence>
<sequence length="664" mass="75586">MIILLLQLSKALPRHSDKCLLPPSLLQTTIDETPELPHPLVYHLNDGASSIAVGVKEFTAEEGTVCVPQFIFEKLKGHTVTVSLADVPKATFLQLKPAQFYPHITNWKYYLESQLSKNYTTLTKHKLFVIDDPLAKTAVDIIVEDANAPTVVVVDTDTILDVLPLNDIMAAQQLGQNDAISALENIPTFHESGVLEVVPFNQSPVPKLFKIDLRKVKESFLLVLRSENINEAYNVDLLVALDKFVKLDNFAFETMSQDSAASHTDKRIDININSDLIVNHLEKFKEEDACELYAAVFAWDHNAKVKLEMVPFTKGDKLVKENGTSNETKCSNCGKLIEKSKLPLHEAFCSRNNVRCSCGSTFFKEIPSSHWHCEKCDPLLAGESTLFKFKHDRLVHSGPYRCEDCDSTSEYSDFILLVKNHKLTKCPSKLHECMFCHLIVSQEEETYEDRFTNLTHHENQCGNKTTECFECNRVFKRKDLKSHMQMHYMDKVELNTETVRLCANENCVSIVNDDSNDLGLCDTCYGPLYATVLDPTRIKLQNRIERRYVLQLTKGCGNVWCQNPQCATATLPRPMKEVIQHVQLELLLLVVTPELPITRKKGVKSDANKFYFCLTESLQKRKELVDRLVDDGQYSRDMVLRAVNRLRDEDSAREWLLKNGLPLR</sequence>
<evidence type="ECO:0000259" key="4">
    <source>
        <dbReference type="Pfam" id="PF16558"/>
    </source>
</evidence>
<dbReference type="EMBL" id="LGST01000057">
    <property type="protein sequence ID" value="KND96255.1"/>
    <property type="molecule type" value="Genomic_DNA"/>
</dbReference>
<reference evidence="6" key="1">
    <citation type="journal article" date="2015" name="BMC Genomics">
        <title>Draft genome of a commonly misdiagnosed multidrug resistant pathogen Candida auris.</title>
        <authorList>
            <person name="Chatterjee S."/>
            <person name="Alampalli S.V."/>
            <person name="Nageshan R.K."/>
            <person name="Chettiar S.T."/>
            <person name="Joshi S."/>
            <person name="Tatu U.S."/>
        </authorList>
    </citation>
    <scope>NUCLEOTIDE SEQUENCE [LARGE SCALE GENOMIC DNA]</scope>
    <source>
        <strain evidence="6">6684</strain>
    </source>
</reference>
<dbReference type="GO" id="GO:0036503">
    <property type="term" value="P:ERAD pathway"/>
    <property type="evidence" value="ECO:0007669"/>
    <property type="project" value="TreeGrafter"/>
</dbReference>
<evidence type="ECO:0000313" key="6">
    <source>
        <dbReference type="Proteomes" id="UP000037122"/>
    </source>
</evidence>
<dbReference type="VEuPathDB" id="FungiDB:B9J08_004649"/>
<dbReference type="InterPro" id="IPR042556">
    <property type="entry name" value="AZUL_sf"/>
</dbReference>
<dbReference type="InterPro" id="IPR042299">
    <property type="entry name" value="Ufd1-like_Nn"/>
</dbReference>
<dbReference type="Pfam" id="PF03152">
    <property type="entry name" value="UFD1_N1"/>
    <property type="match status" value="1"/>
</dbReference>
<evidence type="ECO:0000313" key="5">
    <source>
        <dbReference type="EMBL" id="KND96255.1"/>
    </source>
</evidence>
<feature type="domain" description="Ubiquitin fusion degradation protein UFD1 N-terminal subdomain 1" evidence="3">
    <location>
        <begin position="13"/>
        <end position="82"/>
    </location>
</feature>
<dbReference type="GO" id="GO:0031593">
    <property type="term" value="F:polyubiquitin modification-dependent protein binding"/>
    <property type="evidence" value="ECO:0007669"/>
    <property type="project" value="TreeGrafter"/>
</dbReference>
<evidence type="ECO:0000256" key="1">
    <source>
        <dbReference type="ARBA" id="ARBA00006043"/>
    </source>
</evidence>
<accession>A0A0L0NRE6</accession>
<comment type="caution">
    <text evidence="5">The sequence shown here is derived from an EMBL/GenBank/DDBJ whole genome shotgun (WGS) entry which is preliminary data.</text>
</comment>
<dbReference type="VEuPathDB" id="FungiDB:QG37_07382"/>
<dbReference type="VEuPathDB" id="FungiDB:CJJ09_004662"/>
<name>A0A0L0NRE6_CANAR</name>
<dbReference type="PANTHER" id="PTHR12555:SF13">
    <property type="entry name" value="UBIQUITIN RECOGNITION FACTOR IN ER-ASSOCIATED DEGRADATION PROTEIN 1"/>
    <property type="match status" value="1"/>
</dbReference>
<dbReference type="VEuPathDB" id="FungiDB:CJJ07_001438"/>
<dbReference type="GO" id="GO:0006511">
    <property type="term" value="P:ubiquitin-dependent protein catabolic process"/>
    <property type="evidence" value="ECO:0007669"/>
    <property type="project" value="InterPro"/>
</dbReference>
<comment type="similarity">
    <text evidence="1">Belongs to the UFD1 family.</text>
</comment>
<keyword evidence="2" id="KW-0833">Ubl conjugation pathway</keyword>
<dbReference type="Pfam" id="PF16558">
    <property type="entry name" value="AZUL"/>
    <property type="match status" value="1"/>
</dbReference>
<dbReference type="GO" id="GO:0034098">
    <property type="term" value="C:VCP-NPL4-UFD1 AAA ATPase complex"/>
    <property type="evidence" value="ECO:0007669"/>
    <property type="project" value="TreeGrafter"/>
</dbReference>
<dbReference type="InterPro" id="IPR055417">
    <property type="entry name" value="UFD1_N1"/>
</dbReference>
<dbReference type="InterPro" id="IPR004854">
    <property type="entry name" value="Ufd1-like"/>
</dbReference>
<feature type="domain" description="Ubiquitin-protein ligase E3A N-terminal zinc-binding" evidence="4">
    <location>
        <begin position="546"/>
        <end position="570"/>
    </location>
</feature>
<dbReference type="VEuPathDB" id="FungiDB:CJI97_004803"/>
<proteinExistence type="inferred from homology"/>
<gene>
    <name evidence="5" type="ORF">QG37_07382</name>
</gene>
<protein>
    <submittedName>
        <fullName evidence="5">Uncharacterized protein</fullName>
    </submittedName>
</protein>
<dbReference type="PANTHER" id="PTHR12555">
    <property type="entry name" value="UBIQUITIN FUSION DEGRADATON PROTEIN 1"/>
    <property type="match status" value="1"/>
</dbReference>
<dbReference type="Gene3D" id="6.10.130.10">
    <property type="entry name" value="Ubiquitin-protein ligase E3A, N-terminal zinc-binding domain (AZUL)"/>
    <property type="match status" value="1"/>
</dbReference>
<dbReference type="Proteomes" id="UP000037122">
    <property type="component" value="Unassembled WGS sequence"/>
</dbReference>
<dbReference type="InterPro" id="IPR032353">
    <property type="entry name" value="AZUL"/>
</dbReference>